<reference evidence="1 2" key="1">
    <citation type="submission" date="2020-04" db="EMBL/GenBank/DDBJ databases">
        <title>Flammeovirga sp. SR4, a novel species isolated from seawater.</title>
        <authorList>
            <person name="Wang X."/>
        </authorList>
    </citation>
    <scope>NUCLEOTIDE SEQUENCE [LARGE SCALE GENOMIC DNA]</scope>
    <source>
        <strain evidence="1 2">SR4</strain>
    </source>
</reference>
<dbReference type="RefSeq" id="WP_168883358.1">
    <property type="nucleotide sequence ID" value="NZ_JABAIL010000004.1"/>
</dbReference>
<organism evidence="1 2">
    <name type="scientific">Flammeovirga agarivorans</name>
    <dbReference type="NCBI Taxonomy" id="2726742"/>
    <lineage>
        <taxon>Bacteria</taxon>
        <taxon>Pseudomonadati</taxon>
        <taxon>Bacteroidota</taxon>
        <taxon>Cytophagia</taxon>
        <taxon>Cytophagales</taxon>
        <taxon>Flammeovirgaceae</taxon>
        <taxon>Flammeovirga</taxon>
    </lineage>
</organism>
<protein>
    <recommendedName>
        <fullName evidence="3">DUF4384 domain-containing protein</fullName>
    </recommendedName>
</protein>
<gene>
    <name evidence="1" type="ORF">HGP29_15650</name>
</gene>
<dbReference type="EMBL" id="JABAIL010000004">
    <property type="protein sequence ID" value="NLR92653.1"/>
    <property type="molecule type" value="Genomic_DNA"/>
</dbReference>
<keyword evidence="2" id="KW-1185">Reference proteome</keyword>
<evidence type="ECO:0000313" key="2">
    <source>
        <dbReference type="Proteomes" id="UP000585050"/>
    </source>
</evidence>
<accession>A0A7X8SLY0</accession>
<sequence>MKLSPFNIKAILSLSLLIILFSNPIFGQKIKKVKAKITEPLTDNITVAEFKQNLLLKAQIQALADEFGTNIASGSDLKIDNSGTDMITLNSSLVKGEWVKTVQVNYTWFLQEQTPYLSCEVEGKGRAITTQKVPIEVELLSCNQQSNCETKQFKENQSLYTTVNSAQEGYINIYMREEDQVYRLFPYSSTSNNEELITKIQSDKKYLFFDSKKASEFNGLTSRDVDELRLSTMGKDRLFNRLYIIYSKTPIQKPVLTTQNGIKTISPEKFQEWITESKTANTTFQDQIIYFSIEQ</sequence>
<proteinExistence type="predicted"/>
<evidence type="ECO:0008006" key="3">
    <source>
        <dbReference type="Google" id="ProtNLM"/>
    </source>
</evidence>
<evidence type="ECO:0000313" key="1">
    <source>
        <dbReference type="EMBL" id="NLR92653.1"/>
    </source>
</evidence>
<dbReference type="AlphaFoldDB" id="A0A7X8SLY0"/>
<name>A0A7X8SLY0_9BACT</name>
<dbReference type="Proteomes" id="UP000585050">
    <property type="component" value="Unassembled WGS sequence"/>
</dbReference>
<comment type="caution">
    <text evidence="1">The sequence shown here is derived from an EMBL/GenBank/DDBJ whole genome shotgun (WGS) entry which is preliminary data.</text>
</comment>